<organism evidence="2 3">
    <name type="scientific">Oidiodendron maius (strain Zn)</name>
    <dbReference type="NCBI Taxonomy" id="913774"/>
    <lineage>
        <taxon>Eukaryota</taxon>
        <taxon>Fungi</taxon>
        <taxon>Dikarya</taxon>
        <taxon>Ascomycota</taxon>
        <taxon>Pezizomycotina</taxon>
        <taxon>Leotiomycetes</taxon>
        <taxon>Leotiomycetes incertae sedis</taxon>
        <taxon>Myxotrichaceae</taxon>
        <taxon>Oidiodendron</taxon>
    </lineage>
</organism>
<dbReference type="STRING" id="913774.A0A0C3GFV8"/>
<evidence type="ECO:0000256" key="1">
    <source>
        <dbReference type="SAM" id="MobiDB-lite"/>
    </source>
</evidence>
<feature type="compositionally biased region" description="Basic and acidic residues" evidence="1">
    <location>
        <begin position="448"/>
        <end position="459"/>
    </location>
</feature>
<feature type="compositionally biased region" description="Low complexity" evidence="1">
    <location>
        <begin position="300"/>
        <end position="320"/>
    </location>
</feature>
<feature type="compositionally biased region" description="Low complexity" evidence="1">
    <location>
        <begin position="139"/>
        <end position="150"/>
    </location>
</feature>
<evidence type="ECO:0008006" key="4">
    <source>
        <dbReference type="Google" id="ProtNLM"/>
    </source>
</evidence>
<feature type="compositionally biased region" description="Polar residues" evidence="1">
    <location>
        <begin position="321"/>
        <end position="357"/>
    </location>
</feature>
<dbReference type="InParanoid" id="A0A0C3GFV8"/>
<sequence length="493" mass="51875">MSTVVHPKGHRHTRSAAMPPNVTLPNHPQNPHHLSLQAQAQVSQSAMDYSVQPSTPPRTPRRDNGQLPQNKTISSAQETGSKQKPRKKKSKNVMTSPAATGRISHSTPSTTAQSTDAVLSAKPISTPSTTAYAGPTFHASPAPSALPIPSFYSKSVPESPGIKGLKPLKEPSSPDSTTPPPLPMSNLQFHREESPLDIFFRADREEKARARSASSSQTTVAASGPFHPPTESLRASQTPPASTSQTRPRHASTPFGPAFSTPYTERINAARSQLQQTSSDTLMKGGQATSTSEALKAYLFSSPQNSSSRSSSGNPFGGSSIVPSTTATASADTRNSSHFGGSRRNPMSSFAQPNNYPGSHDFMASSTHAPKTSGRPSSGLRQEVAPTGTPTKTPDRNANFATTTALSRSYGQQSKTNDFTSTQTRDTSSPLPASPYSAPSGNNSGDLKGMEDSLRKILKLDSTGSSSTPGQAIGRVTAAAVSVPSYVGGRDLQ</sequence>
<feature type="region of interest" description="Disordered" evidence="1">
    <location>
        <begin position="1"/>
        <end position="472"/>
    </location>
</feature>
<name>A0A0C3GFV8_OIDMZ</name>
<reference evidence="3" key="2">
    <citation type="submission" date="2015-01" db="EMBL/GenBank/DDBJ databases">
        <title>Evolutionary Origins and Diversification of the Mycorrhizal Mutualists.</title>
        <authorList>
            <consortium name="DOE Joint Genome Institute"/>
            <consortium name="Mycorrhizal Genomics Consortium"/>
            <person name="Kohler A."/>
            <person name="Kuo A."/>
            <person name="Nagy L.G."/>
            <person name="Floudas D."/>
            <person name="Copeland A."/>
            <person name="Barry K.W."/>
            <person name="Cichocki N."/>
            <person name="Veneault-Fourrey C."/>
            <person name="LaButti K."/>
            <person name="Lindquist E.A."/>
            <person name="Lipzen A."/>
            <person name="Lundell T."/>
            <person name="Morin E."/>
            <person name="Murat C."/>
            <person name="Riley R."/>
            <person name="Ohm R."/>
            <person name="Sun H."/>
            <person name="Tunlid A."/>
            <person name="Henrissat B."/>
            <person name="Grigoriev I.V."/>
            <person name="Hibbett D.S."/>
            <person name="Martin F."/>
        </authorList>
    </citation>
    <scope>NUCLEOTIDE SEQUENCE [LARGE SCALE GENOMIC DNA]</scope>
    <source>
        <strain evidence="3">Zn</strain>
    </source>
</reference>
<keyword evidence="3" id="KW-1185">Reference proteome</keyword>
<dbReference type="Proteomes" id="UP000054321">
    <property type="component" value="Unassembled WGS sequence"/>
</dbReference>
<feature type="compositionally biased region" description="Basic and acidic residues" evidence="1">
    <location>
        <begin position="189"/>
        <end position="209"/>
    </location>
</feature>
<dbReference type="OrthoDB" id="2142961at2759"/>
<evidence type="ECO:0000313" key="2">
    <source>
        <dbReference type="EMBL" id="KIM95015.1"/>
    </source>
</evidence>
<accession>A0A0C3GFV8</accession>
<dbReference type="GO" id="GO:0016071">
    <property type="term" value="P:mRNA metabolic process"/>
    <property type="evidence" value="ECO:0007669"/>
    <property type="project" value="UniProtKB-ARBA"/>
</dbReference>
<feature type="compositionally biased region" description="Low complexity" evidence="1">
    <location>
        <begin position="428"/>
        <end position="440"/>
    </location>
</feature>
<dbReference type="HOGENOM" id="CLU_555657_0_0_1"/>
<feature type="compositionally biased region" description="Low complexity" evidence="1">
    <location>
        <begin position="34"/>
        <end position="46"/>
    </location>
</feature>
<dbReference type="Pfam" id="PF15365">
    <property type="entry name" value="PNRC"/>
    <property type="match status" value="1"/>
</dbReference>
<feature type="compositionally biased region" description="Polar residues" evidence="1">
    <location>
        <begin position="270"/>
        <end position="293"/>
    </location>
</feature>
<feature type="compositionally biased region" description="Polar residues" evidence="1">
    <location>
        <begin position="364"/>
        <end position="380"/>
    </location>
</feature>
<feature type="compositionally biased region" description="Polar residues" evidence="1">
    <location>
        <begin position="233"/>
        <end position="246"/>
    </location>
</feature>
<dbReference type="InterPro" id="IPR028322">
    <property type="entry name" value="PNRC-like_rgn"/>
</dbReference>
<evidence type="ECO:0000313" key="3">
    <source>
        <dbReference type="Proteomes" id="UP000054321"/>
    </source>
</evidence>
<reference evidence="2 3" key="1">
    <citation type="submission" date="2014-04" db="EMBL/GenBank/DDBJ databases">
        <authorList>
            <consortium name="DOE Joint Genome Institute"/>
            <person name="Kuo A."/>
            <person name="Martino E."/>
            <person name="Perotto S."/>
            <person name="Kohler A."/>
            <person name="Nagy L.G."/>
            <person name="Floudas D."/>
            <person name="Copeland A."/>
            <person name="Barry K.W."/>
            <person name="Cichocki N."/>
            <person name="Veneault-Fourrey C."/>
            <person name="LaButti K."/>
            <person name="Lindquist E.A."/>
            <person name="Lipzen A."/>
            <person name="Lundell T."/>
            <person name="Morin E."/>
            <person name="Murat C."/>
            <person name="Sun H."/>
            <person name="Tunlid A."/>
            <person name="Henrissat B."/>
            <person name="Grigoriev I.V."/>
            <person name="Hibbett D.S."/>
            <person name="Martin F."/>
            <person name="Nordberg H.P."/>
            <person name="Cantor M.N."/>
            <person name="Hua S.X."/>
        </authorList>
    </citation>
    <scope>NUCLEOTIDE SEQUENCE [LARGE SCALE GENOMIC DNA]</scope>
    <source>
        <strain evidence="2 3">Zn</strain>
    </source>
</reference>
<feature type="compositionally biased region" description="Low complexity" evidence="1">
    <location>
        <begin position="211"/>
        <end position="223"/>
    </location>
</feature>
<feature type="compositionally biased region" description="Polar residues" evidence="1">
    <location>
        <begin position="66"/>
        <end position="80"/>
    </location>
</feature>
<gene>
    <name evidence="2" type="ORF">OIDMADRAFT_172042</name>
</gene>
<proteinExistence type="predicted"/>
<feature type="compositionally biased region" description="Polar residues" evidence="1">
    <location>
        <begin position="92"/>
        <end position="131"/>
    </location>
</feature>
<feature type="compositionally biased region" description="Polar residues" evidence="1">
    <location>
        <begin position="399"/>
        <end position="427"/>
    </location>
</feature>
<protein>
    <recommendedName>
        <fullName evidence="4">Proteophosphoglycan 5</fullName>
    </recommendedName>
</protein>
<dbReference type="AlphaFoldDB" id="A0A0C3GFV8"/>
<dbReference type="EMBL" id="KN832888">
    <property type="protein sequence ID" value="KIM95015.1"/>
    <property type="molecule type" value="Genomic_DNA"/>
</dbReference>